<evidence type="ECO:0000259" key="13">
    <source>
        <dbReference type="PROSITE" id="PS51918"/>
    </source>
</evidence>
<proteinExistence type="predicted"/>
<dbReference type="Pfam" id="PF04055">
    <property type="entry name" value="Radical_SAM"/>
    <property type="match status" value="1"/>
</dbReference>
<evidence type="ECO:0000256" key="2">
    <source>
        <dbReference type="ARBA" id="ARBA00012167"/>
    </source>
</evidence>
<evidence type="ECO:0000256" key="4">
    <source>
        <dbReference type="ARBA" id="ARBA00022691"/>
    </source>
</evidence>
<dbReference type="GO" id="GO:0061798">
    <property type="term" value="F:GTP 3',8'-cyclase activity"/>
    <property type="evidence" value="ECO:0007669"/>
    <property type="project" value="UniProtKB-EC"/>
</dbReference>
<evidence type="ECO:0000256" key="1">
    <source>
        <dbReference type="ARBA" id="ARBA00001966"/>
    </source>
</evidence>
<name>A0A9D2P4L1_9FIRM</name>
<dbReference type="GO" id="GO:0051539">
    <property type="term" value="F:4 iron, 4 sulfur cluster binding"/>
    <property type="evidence" value="ECO:0007669"/>
    <property type="project" value="UniProtKB-KW"/>
</dbReference>
<dbReference type="InterPro" id="IPR040064">
    <property type="entry name" value="MoaA-like"/>
</dbReference>
<keyword evidence="7" id="KW-0408">Iron</keyword>
<dbReference type="Gene3D" id="3.20.20.70">
    <property type="entry name" value="Aldolase class I"/>
    <property type="match status" value="1"/>
</dbReference>
<gene>
    <name evidence="14" type="primary">moaA</name>
    <name evidence="14" type="ORF">H9756_10320</name>
</gene>
<dbReference type="CDD" id="cd01335">
    <property type="entry name" value="Radical_SAM"/>
    <property type="match status" value="1"/>
</dbReference>
<dbReference type="GO" id="GO:0005525">
    <property type="term" value="F:GTP binding"/>
    <property type="evidence" value="ECO:0007669"/>
    <property type="project" value="UniProtKB-KW"/>
</dbReference>
<keyword evidence="4" id="KW-0949">S-adenosyl-L-methionine</keyword>
<dbReference type="SFLD" id="SFLDG01067">
    <property type="entry name" value="SPASM/twitch_domain_containing"/>
    <property type="match status" value="1"/>
</dbReference>
<dbReference type="SFLD" id="SFLDG01383">
    <property type="entry name" value="cyclic_pyranopterin_phosphate"/>
    <property type="match status" value="1"/>
</dbReference>
<dbReference type="InterPro" id="IPR010505">
    <property type="entry name" value="MoaA_twitch"/>
</dbReference>
<dbReference type="InterPro" id="IPR050105">
    <property type="entry name" value="MoCo_biosynth_MoaA/MoaC"/>
</dbReference>
<dbReference type="InterPro" id="IPR013483">
    <property type="entry name" value="MoaA"/>
</dbReference>
<dbReference type="GO" id="GO:0061799">
    <property type="term" value="F:cyclic pyranopterin monophosphate synthase activity"/>
    <property type="evidence" value="ECO:0007669"/>
    <property type="project" value="TreeGrafter"/>
</dbReference>
<dbReference type="InterPro" id="IPR013785">
    <property type="entry name" value="Aldolase_TIM"/>
</dbReference>
<evidence type="ECO:0000256" key="11">
    <source>
        <dbReference type="ARBA" id="ARBA00023239"/>
    </source>
</evidence>
<dbReference type="Proteomes" id="UP000823895">
    <property type="component" value="Unassembled WGS sequence"/>
</dbReference>
<keyword evidence="9" id="KW-0342">GTP-binding</keyword>
<dbReference type="PANTHER" id="PTHR22960:SF0">
    <property type="entry name" value="MOLYBDENUM COFACTOR BIOSYNTHESIS PROTEIN 1"/>
    <property type="match status" value="1"/>
</dbReference>
<evidence type="ECO:0000256" key="7">
    <source>
        <dbReference type="ARBA" id="ARBA00023004"/>
    </source>
</evidence>
<comment type="caution">
    <text evidence="14">The sequence shown here is derived from an EMBL/GenBank/DDBJ whole genome shotgun (WGS) entry which is preliminary data.</text>
</comment>
<evidence type="ECO:0000313" key="14">
    <source>
        <dbReference type="EMBL" id="HJC44050.1"/>
    </source>
</evidence>
<dbReference type="InterPro" id="IPR007197">
    <property type="entry name" value="rSAM"/>
</dbReference>
<evidence type="ECO:0000256" key="10">
    <source>
        <dbReference type="ARBA" id="ARBA00023150"/>
    </source>
</evidence>
<dbReference type="InterPro" id="IPR000385">
    <property type="entry name" value="MoaA_NifB_PqqE_Fe-S-bd_CS"/>
</dbReference>
<dbReference type="PROSITE" id="PS01305">
    <property type="entry name" value="MOAA_NIFB_PQQE"/>
    <property type="match status" value="1"/>
</dbReference>
<keyword evidence="6" id="KW-0547">Nucleotide-binding</keyword>
<dbReference type="InterPro" id="IPR006638">
    <property type="entry name" value="Elp3/MiaA/NifB-like_rSAM"/>
</dbReference>
<dbReference type="GO" id="GO:0046872">
    <property type="term" value="F:metal ion binding"/>
    <property type="evidence" value="ECO:0007669"/>
    <property type="project" value="UniProtKB-KW"/>
</dbReference>
<dbReference type="PANTHER" id="PTHR22960">
    <property type="entry name" value="MOLYBDOPTERIN COFACTOR SYNTHESIS PROTEIN A"/>
    <property type="match status" value="1"/>
</dbReference>
<evidence type="ECO:0000256" key="9">
    <source>
        <dbReference type="ARBA" id="ARBA00023134"/>
    </source>
</evidence>
<dbReference type="Pfam" id="PF06463">
    <property type="entry name" value="Mob_synth_C"/>
    <property type="match status" value="1"/>
</dbReference>
<dbReference type="SMART" id="SM00729">
    <property type="entry name" value="Elp3"/>
    <property type="match status" value="1"/>
</dbReference>
<keyword evidence="11 14" id="KW-0456">Lyase</keyword>
<keyword evidence="3" id="KW-0004">4Fe-4S</keyword>
<dbReference type="SUPFAM" id="SSF102114">
    <property type="entry name" value="Radical SAM enzymes"/>
    <property type="match status" value="1"/>
</dbReference>
<dbReference type="AlphaFoldDB" id="A0A9D2P4L1"/>
<keyword evidence="8" id="KW-0411">Iron-sulfur</keyword>
<reference evidence="14" key="2">
    <citation type="submission" date="2021-04" db="EMBL/GenBank/DDBJ databases">
        <authorList>
            <person name="Gilroy R."/>
        </authorList>
    </citation>
    <scope>NUCLEOTIDE SEQUENCE</scope>
    <source>
        <strain evidence="14">CHK165-2605</strain>
    </source>
</reference>
<dbReference type="NCBIfam" id="TIGR02666">
    <property type="entry name" value="moaA"/>
    <property type="match status" value="1"/>
</dbReference>
<evidence type="ECO:0000256" key="6">
    <source>
        <dbReference type="ARBA" id="ARBA00022741"/>
    </source>
</evidence>
<organism evidence="14 15">
    <name type="scientific">Candidatus Mediterraneibacter gallistercoris</name>
    <dbReference type="NCBI Taxonomy" id="2838671"/>
    <lineage>
        <taxon>Bacteria</taxon>
        <taxon>Bacillati</taxon>
        <taxon>Bacillota</taxon>
        <taxon>Clostridia</taxon>
        <taxon>Lachnospirales</taxon>
        <taxon>Lachnospiraceae</taxon>
        <taxon>Mediterraneibacter</taxon>
    </lineage>
</organism>
<dbReference type="SFLD" id="SFLDG01386">
    <property type="entry name" value="main_SPASM_domain-containing"/>
    <property type="match status" value="1"/>
</dbReference>
<evidence type="ECO:0000256" key="12">
    <source>
        <dbReference type="ARBA" id="ARBA00048697"/>
    </source>
</evidence>
<reference evidence="14" key="1">
    <citation type="journal article" date="2021" name="PeerJ">
        <title>Extensive microbial diversity within the chicken gut microbiome revealed by metagenomics and culture.</title>
        <authorList>
            <person name="Gilroy R."/>
            <person name="Ravi A."/>
            <person name="Getino M."/>
            <person name="Pursley I."/>
            <person name="Horton D.L."/>
            <person name="Alikhan N.F."/>
            <person name="Baker D."/>
            <person name="Gharbi K."/>
            <person name="Hall N."/>
            <person name="Watson M."/>
            <person name="Adriaenssens E.M."/>
            <person name="Foster-Nyarko E."/>
            <person name="Jarju S."/>
            <person name="Secka A."/>
            <person name="Antonio M."/>
            <person name="Oren A."/>
            <person name="Chaudhuri R.R."/>
            <person name="La Ragione R."/>
            <person name="Hildebrand F."/>
            <person name="Pallen M.J."/>
        </authorList>
    </citation>
    <scope>NUCLEOTIDE SEQUENCE</scope>
    <source>
        <strain evidence="14">CHK165-2605</strain>
    </source>
</reference>
<evidence type="ECO:0000256" key="8">
    <source>
        <dbReference type="ARBA" id="ARBA00023014"/>
    </source>
</evidence>
<dbReference type="EC" id="4.1.99.22" evidence="2"/>
<sequence>MKDRYGRTIEYMRVSVTDRCNLRCLYCMPAEGVPCVSHSDILTFDEITRICRIASTLGISRIKLTGGEPLVRRDLPDLLGMIKDISGIEQVTLTTNGILLKDKINELVSKGLDSVNISIDTLDPARYADITRGGELKEALAGLEAALSFPSLTVRINCVPMQDMPEEDYISLALLARDNKLDVRFIEMMPIGLGKEFGAVNGDRVYSILKKEFGEAVHCTGRFGNGPAVYMHFPGFKGKIGFIDAVSHRFCGKCNRVRLTSEGSLKPCLQYGTGTDLRKLLRSGADDAAVCQEMQRTVYDKPACHHFTDGISDDTVNCESGENITFGQGCDGRILETRDMSQIGG</sequence>
<comment type="cofactor">
    <cofactor evidence="1">
        <name>[4Fe-4S] cluster</name>
        <dbReference type="ChEBI" id="CHEBI:49883"/>
    </cofactor>
</comment>
<keyword evidence="10" id="KW-0501">Molybdenum cofactor biosynthesis</keyword>
<protein>
    <recommendedName>
        <fullName evidence="2">GTP 3',8-cyclase</fullName>
        <ecNumber evidence="2">4.1.99.22</ecNumber>
    </recommendedName>
</protein>
<dbReference type="SFLD" id="SFLDS00029">
    <property type="entry name" value="Radical_SAM"/>
    <property type="match status" value="1"/>
</dbReference>
<evidence type="ECO:0000256" key="3">
    <source>
        <dbReference type="ARBA" id="ARBA00022485"/>
    </source>
</evidence>
<dbReference type="EMBL" id="DWWI01000211">
    <property type="protein sequence ID" value="HJC44050.1"/>
    <property type="molecule type" value="Genomic_DNA"/>
</dbReference>
<feature type="domain" description="Radical SAM core" evidence="13">
    <location>
        <begin position="4"/>
        <end position="227"/>
    </location>
</feature>
<accession>A0A9D2P4L1</accession>
<evidence type="ECO:0000256" key="5">
    <source>
        <dbReference type="ARBA" id="ARBA00022723"/>
    </source>
</evidence>
<dbReference type="CDD" id="cd21117">
    <property type="entry name" value="Twitch_MoaA"/>
    <property type="match status" value="1"/>
</dbReference>
<dbReference type="PROSITE" id="PS51918">
    <property type="entry name" value="RADICAL_SAM"/>
    <property type="match status" value="1"/>
</dbReference>
<evidence type="ECO:0000313" key="15">
    <source>
        <dbReference type="Proteomes" id="UP000823895"/>
    </source>
</evidence>
<dbReference type="GO" id="GO:0006777">
    <property type="term" value="P:Mo-molybdopterin cofactor biosynthetic process"/>
    <property type="evidence" value="ECO:0007669"/>
    <property type="project" value="UniProtKB-KW"/>
</dbReference>
<comment type="catalytic activity">
    <reaction evidence="12">
        <text>GTP + AH2 + S-adenosyl-L-methionine = (8S)-3',8-cyclo-7,8-dihydroguanosine 5'-triphosphate + 5'-deoxyadenosine + L-methionine + A + H(+)</text>
        <dbReference type="Rhea" id="RHEA:49576"/>
        <dbReference type="ChEBI" id="CHEBI:13193"/>
        <dbReference type="ChEBI" id="CHEBI:15378"/>
        <dbReference type="ChEBI" id="CHEBI:17319"/>
        <dbReference type="ChEBI" id="CHEBI:17499"/>
        <dbReference type="ChEBI" id="CHEBI:37565"/>
        <dbReference type="ChEBI" id="CHEBI:57844"/>
        <dbReference type="ChEBI" id="CHEBI:59789"/>
        <dbReference type="ChEBI" id="CHEBI:131766"/>
        <dbReference type="EC" id="4.1.99.22"/>
    </reaction>
</comment>
<keyword evidence="5" id="KW-0479">Metal-binding</keyword>
<dbReference type="InterPro" id="IPR058240">
    <property type="entry name" value="rSAM_sf"/>
</dbReference>